<organism evidence="2 3">
    <name type="scientific">Faecalibaculum rodentium</name>
    <dbReference type="NCBI Taxonomy" id="1702221"/>
    <lineage>
        <taxon>Bacteria</taxon>
        <taxon>Bacillati</taxon>
        <taxon>Bacillota</taxon>
        <taxon>Erysipelotrichia</taxon>
        <taxon>Erysipelotrichales</taxon>
        <taxon>Erysipelotrichaceae</taxon>
        <taxon>Faecalibaculum</taxon>
    </lineage>
</organism>
<evidence type="ECO:0000313" key="3">
    <source>
        <dbReference type="Proteomes" id="UP000069771"/>
    </source>
</evidence>
<sequence>MQMVAGTLNSMTAPGCSSRKHDKSGRTVTKKIRKTVKNKCYII</sequence>
<dbReference type="KEGG" id="fro:AALO17_16300"/>
<dbReference type="EMBL" id="CP011391">
    <property type="protein sequence ID" value="AMK54764.1"/>
    <property type="molecule type" value="Genomic_DNA"/>
</dbReference>
<protein>
    <submittedName>
        <fullName evidence="2">Uncharacterized protein</fullName>
    </submittedName>
</protein>
<gene>
    <name evidence="2" type="ORF">AALO17_16300</name>
</gene>
<feature type="region of interest" description="Disordered" evidence="1">
    <location>
        <begin position="1"/>
        <end position="28"/>
    </location>
</feature>
<evidence type="ECO:0000256" key="1">
    <source>
        <dbReference type="SAM" id="MobiDB-lite"/>
    </source>
</evidence>
<evidence type="ECO:0000313" key="2">
    <source>
        <dbReference type="EMBL" id="AMK54764.1"/>
    </source>
</evidence>
<accession>A0A140DVT7</accession>
<feature type="compositionally biased region" description="Basic residues" evidence="1">
    <location>
        <begin position="18"/>
        <end position="28"/>
    </location>
</feature>
<dbReference type="AlphaFoldDB" id="A0A140DVT7"/>
<dbReference type="STRING" id="1702221.AALO17_16300"/>
<name>A0A140DVT7_9FIRM</name>
<keyword evidence="3" id="KW-1185">Reference proteome</keyword>
<proteinExistence type="predicted"/>
<dbReference type="Proteomes" id="UP000069771">
    <property type="component" value="Chromosome"/>
</dbReference>
<reference evidence="2 3" key="1">
    <citation type="journal article" date="2016" name="Gut Pathog.">
        <title>Whole genome sequencing of "Faecalibaculum rodentium" ALO17, isolated from C57BL/6J laboratory mouse feces.</title>
        <authorList>
            <person name="Lim S."/>
            <person name="Chang D.H."/>
            <person name="Ahn S."/>
            <person name="Kim B.C."/>
        </authorList>
    </citation>
    <scope>NUCLEOTIDE SEQUENCE [LARGE SCALE GENOMIC DNA]</scope>
    <source>
        <strain evidence="2 3">Alo17</strain>
    </source>
</reference>